<accession>A0ABP7B776</accession>
<feature type="compositionally biased region" description="Low complexity" evidence="8">
    <location>
        <begin position="22"/>
        <end position="37"/>
    </location>
</feature>
<feature type="transmembrane region" description="Helical" evidence="9">
    <location>
        <begin position="282"/>
        <end position="315"/>
    </location>
</feature>
<evidence type="ECO:0000256" key="4">
    <source>
        <dbReference type="ARBA" id="ARBA00022475"/>
    </source>
</evidence>
<keyword evidence="5 9" id="KW-0812">Transmembrane</keyword>
<gene>
    <name evidence="10" type="ORF">GCM10022202_09160</name>
</gene>
<feature type="transmembrane region" description="Helical" evidence="9">
    <location>
        <begin position="189"/>
        <end position="211"/>
    </location>
</feature>
<comment type="similarity">
    <text evidence="2">Belongs to the autoinducer-2 exporter (AI-2E) (TC 2.A.86) family.</text>
</comment>
<feature type="transmembrane region" description="Helical" evidence="9">
    <location>
        <begin position="47"/>
        <end position="66"/>
    </location>
</feature>
<dbReference type="Proteomes" id="UP001410795">
    <property type="component" value="Unassembled WGS sequence"/>
</dbReference>
<organism evidence="10 11">
    <name type="scientific">Microbacterium marinilacus</name>
    <dbReference type="NCBI Taxonomy" id="415209"/>
    <lineage>
        <taxon>Bacteria</taxon>
        <taxon>Bacillati</taxon>
        <taxon>Actinomycetota</taxon>
        <taxon>Actinomycetes</taxon>
        <taxon>Micrococcales</taxon>
        <taxon>Microbacteriaceae</taxon>
        <taxon>Microbacterium</taxon>
    </lineage>
</organism>
<dbReference type="InterPro" id="IPR002549">
    <property type="entry name" value="AI-2E-like"/>
</dbReference>
<keyword evidence="4" id="KW-1003">Cell membrane</keyword>
<feature type="region of interest" description="Disordered" evidence="8">
    <location>
        <begin position="1"/>
        <end position="37"/>
    </location>
</feature>
<dbReference type="EMBL" id="BAAAYV010000005">
    <property type="protein sequence ID" value="GAA3651578.1"/>
    <property type="molecule type" value="Genomic_DNA"/>
</dbReference>
<feature type="transmembrane region" description="Helical" evidence="9">
    <location>
        <begin position="245"/>
        <end position="276"/>
    </location>
</feature>
<dbReference type="PANTHER" id="PTHR21716">
    <property type="entry name" value="TRANSMEMBRANE PROTEIN"/>
    <property type="match status" value="1"/>
</dbReference>
<evidence type="ECO:0000313" key="11">
    <source>
        <dbReference type="Proteomes" id="UP001410795"/>
    </source>
</evidence>
<reference evidence="11" key="1">
    <citation type="journal article" date="2019" name="Int. J. Syst. Evol. Microbiol.">
        <title>The Global Catalogue of Microorganisms (GCM) 10K type strain sequencing project: providing services to taxonomists for standard genome sequencing and annotation.</title>
        <authorList>
            <consortium name="The Broad Institute Genomics Platform"/>
            <consortium name="The Broad Institute Genome Sequencing Center for Infectious Disease"/>
            <person name="Wu L."/>
            <person name="Ma J."/>
        </authorList>
    </citation>
    <scope>NUCLEOTIDE SEQUENCE [LARGE SCALE GENOMIC DNA]</scope>
    <source>
        <strain evidence="11">JCM 16546</strain>
    </source>
</reference>
<evidence type="ECO:0000256" key="6">
    <source>
        <dbReference type="ARBA" id="ARBA00022989"/>
    </source>
</evidence>
<feature type="transmembrane region" description="Helical" evidence="9">
    <location>
        <begin position="100"/>
        <end position="122"/>
    </location>
</feature>
<keyword evidence="6 9" id="KW-1133">Transmembrane helix</keyword>
<comment type="subcellular location">
    <subcellularLocation>
        <location evidence="1">Cell membrane</location>
        <topology evidence="1">Multi-pass membrane protein</topology>
    </subcellularLocation>
</comment>
<evidence type="ECO:0000256" key="1">
    <source>
        <dbReference type="ARBA" id="ARBA00004651"/>
    </source>
</evidence>
<evidence type="ECO:0000256" key="8">
    <source>
        <dbReference type="SAM" id="MobiDB-lite"/>
    </source>
</evidence>
<protein>
    <recommendedName>
        <fullName evidence="12">AI-2E family transporter</fullName>
    </recommendedName>
</protein>
<evidence type="ECO:0000256" key="7">
    <source>
        <dbReference type="ARBA" id="ARBA00023136"/>
    </source>
</evidence>
<feature type="transmembrane region" description="Helical" evidence="9">
    <location>
        <begin position="72"/>
        <end position="93"/>
    </location>
</feature>
<feature type="transmembrane region" description="Helical" evidence="9">
    <location>
        <begin position="355"/>
        <end position="373"/>
    </location>
</feature>
<keyword evidence="11" id="KW-1185">Reference proteome</keyword>
<name>A0ABP7B776_9MICO</name>
<proteinExistence type="inferred from homology"/>
<evidence type="ECO:0000256" key="9">
    <source>
        <dbReference type="SAM" id="Phobius"/>
    </source>
</evidence>
<evidence type="ECO:0000256" key="2">
    <source>
        <dbReference type="ARBA" id="ARBA00009773"/>
    </source>
</evidence>
<dbReference type="RefSeq" id="WP_221855661.1">
    <property type="nucleotide sequence ID" value="NZ_BAAAYV010000005.1"/>
</dbReference>
<dbReference type="PANTHER" id="PTHR21716:SF53">
    <property type="entry name" value="PERMEASE PERM-RELATED"/>
    <property type="match status" value="1"/>
</dbReference>
<evidence type="ECO:0008006" key="12">
    <source>
        <dbReference type="Google" id="ProtNLM"/>
    </source>
</evidence>
<evidence type="ECO:0000313" key="10">
    <source>
        <dbReference type="EMBL" id="GAA3651578.1"/>
    </source>
</evidence>
<sequence length="414" mass="43233">MSHDKPRTGFWGAFRPRPADPAPAASAPPAAPAESSVPPGLRIATAYSWRFLVVAAAAAVVVWLVIQFKLLVIPLLVAILLTALIWPGLSWLLRHRVPRWAAIIISLLATIAIVGGLVWLVVWQVTREFGGVRERVVGAVDSLRGFLVGVGISEAEINGYLNQGVELLQQQAGSLWTGALAVGSTVGHLGAGLLLTLFALICILADGGGIWRWTVRLFPKQARTAVDAAARNGWRTVVNYARTQLLVATIDAVGIGVGAWALGVPLAIPIGVMVFLGSFVPLVGAIVTGAVAVFIALVYNGPIIAIAMLAVVLAVQQVESHILQPILMGSAVKVHPLAVVMVVAGGSMIAGIPGALFAVPLAAFVNVVAVTLASGSWRTGAPLHGDLIWDTVPRNIRLSRSAPEATPPQNGSAQ</sequence>
<evidence type="ECO:0000256" key="5">
    <source>
        <dbReference type="ARBA" id="ARBA00022692"/>
    </source>
</evidence>
<keyword evidence="7 9" id="KW-0472">Membrane</keyword>
<comment type="caution">
    <text evidence="10">The sequence shown here is derived from an EMBL/GenBank/DDBJ whole genome shotgun (WGS) entry which is preliminary data.</text>
</comment>
<dbReference type="Pfam" id="PF01594">
    <property type="entry name" value="AI-2E_transport"/>
    <property type="match status" value="1"/>
</dbReference>
<keyword evidence="3" id="KW-0813">Transport</keyword>
<evidence type="ECO:0000256" key="3">
    <source>
        <dbReference type="ARBA" id="ARBA00022448"/>
    </source>
</evidence>